<name>A0ABQ2YB05_9ACTN</name>
<dbReference type="InterPro" id="IPR035093">
    <property type="entry name" value="RelE/ParE_toxin_dom_sf"/>
</dbReference>
<proteinExistence type="predicted"/>
<dbReference type="EMBL" id="BMUT01000004">
    <property type="protein sequence ID" value="GGX77426.1"/>
    <property type="molecule type" value="Genomic_DNA"/>
</dbReference>
<dbReference type="RefSeq" id="WP_190021620.1">
    <property type="nucleotide sequence ID" value="NZ_BMUT01000004.1"/>
</dbReference>
<gene>
    <name evidence="2" type="ORF">GCM10010324_23660</name>
</gene>
<evidence type="ECO:0000313" key="2">
    <source>
        <dbReference type="EMBL" id="GGX77426.1"/>
    </source>
</evidence>
<comment type="caution">
    <text evidence="2">The sequence shown here is derived from an EMBL/GenBank/DDBJ whole genome shotgun (WGS) entry which is preliminary data.</text>
</comment>
<accession>A0ABQ2YB05</accession>
<evidence type="ECO:0008006" key="4">
    <source>
        <dbReference type="Google" id="ProtNLM"/>
    </source>
</evidence>
<dbReference type="Proteomes" id="UP000659223">
    <property type="component" value="Unassembled WGS sequence"/>
</dbReference>
<protein>
    <recommendedName>
        <fullName evidence="4">Type II toxin-antitoxin system RelE/ParE family toxin</fullName>
    </recommendedName>
</protein>
<keyword evidence="1" id="KW-0812">Transmembrane</keyword>
<keyword evidence="1" id="KW-1133">Transmembrane helix</keyword>
<keyword evidence="1" id="KW-0472">Membrane</keyword>
<organism evidence="2 3">
    <name type="scientific">Streptomyces hiroshimensis</name>
    <dbReference type="NCBI Taxonomy" id="66424"/>
    <lineage>
        <taxon>Bacteria</taxon>
        <taxon>Bacillati</taxon>
        <taxon>Actinomycetota</taxon>
        <taxon>Actinomycetes</taxon>
        <taxon>Kitasatosporales</taxon>
        <taxon>Streptomycetaceae</taxon>
        <taxon>Streptomyces</taxon>
    </lineage>
</organism>
<feature type="transmembrane region" description="Helical" evidence="1">
    <location>
        <begin position="59"/>
        <end position="77"/>
    </location>
</feature>
<evidence type="ECO:0000256" key="1">
    <source>
        <dbReference type="SAM" id="Phobius"/>
    </source>
</evidence>
<evidence type="ECO:0000313" key="3">
    <source>
        <dbReference type="Proteomes" id="UP000659223"/>
    </source>
</evidence>
<dbReference type="SUPFAM" id="SSF143011">
    <property type="entry name" value="RelE-like"/>
    <property type="match status" value="1"/>
</dbReference>
<reference evidence="3" key="1">
    <citation type="journal article" date="2019" name="Int. J. Syst. Evol. Microbiol.">
        <title>The Global Catalogue of Microorganisms (GCM) 10K type strain sequencing project: providing services to taxonomists for standard genome sequencing and annotation.</title>
        <authorList>
            <consortium name="The Broad Institute Genomics Platform"/>
            <consortium name="The Broad Institute Genome Sequencing Center for Infectious Disease"/>
            <person name="Wu L."/>
            <person name="Ma J."/>
        </authorList>
    </citation>
    <scope>NUCLEOTIDE SEQUENCE [LARGE SCALE GENOMIC DNA]</scope>
    <source>
        <strain evidence="3">JCM 4586</strain>
    </source>
</reference>
<dbReference type="Gene3D" id="3.30.2310.20">
    <property type="entry name" value="RelE-like"/>
    <property type="match status" value="1"/>
</dbReference>
<keyword evidence="3" id="KW-1185">Reference proteome</keyword>
<sequence>MRYAIRYSEEAAAQRDGLDAQRRKTFDRAITALAECPRHEKSVPMGGYVRHVRLTNDVLAQYAILHGLVVILALAVFDRGDALG</sequence>